<organism evidence="2 3">
    <name type="scientific">Chaetomium fimeti</name>
    <dbReference type="NCBI Taxonomy" id="1854472"/>
    <lineage>
        <taxon>Eukaryota</taxon>
        <taxon>Fungi</taxon>
        <taxon>Dikarya</taxon>
        <taxon>Ascomycota</taxon>
        <taxon>Pezizomycotina</taxon>
        <taxon>Sordariomycetes</taxon>
        <taxon>Sordariomycetidae</taxon>
        <taxon>Sordariales</taxon>
        <taxon>Chaetomiaceae</taxon>
        <taxon>Chaetomium</taxon>
    </lineage>
</organism>
<dbReference type="EMBL" id="JAUEPN010000001">
    <property type="protein sequence ID" value="KAK3301300.1"/>
    <property type="molecule type" value="Genomic_DNA"/>
</dbReference>
<dbReference type="AlphaFoldDB" id="A0AAE0HRC2"/>
<comment type="caution">
    <text evidence="2">The sequence shown here is derived from an EMBL/GenBank/DDBJ whole genome shotgun (WGS) entry which is preliminary data.</text>
</comment>
<protein>
    <submittedName>
        <fullName evidence="2">Uncharacterized protein</fullName>
    </submittedName>
</protein>
<evidence type="ECO:0000256" key="1">
    <source>
        <dbReference type="SAM" id="MobiDB-lite"/>
    </source>
</evidence>
<evidence type="ECO:0000313" key="3">
    <source>
        <dbReference type="Proteomes" id="UP001278766"/>
    </source>
</evidence>
<evidence type="ECO:0000313" key="2">
    <source>
        <dbReference type="EMBL" id="KAK3301300.1"/>
    </source>
</evidence>
<reference evidence="2" key="1">
    <citation type="journal article" date="2023" name="Mol. Phylogenet. Evol.">
        <title>Genome-scale phylogeny and comparative genomics of the fungal order Sordariales.</title>
        <authorList>
            <person name="Hensen N."/>
            <person name="Bonometti L."/>
            <person name="Westerberg I."/>
            <person name="Brannstrom I.O."/>
            <person name="Guillou S."/>
            <person name="Cros-Aarteil S."/>
            <person name="Calhoun S."/>
            <person name="Haridas S."/>
            <person name="Kuo A."/>
            <person name="Mondo S."/>
            <person name="Pangilinan J."/>
            <person name="Riley R."/>
            <person name="LaButti K."/>
            <person name="Andreopoulos B."/>
            <person name="Lipzen A."/>
            <person name="Chen C."/>
            <person name="Yan M."/>
            <person name="Daum C."/>
            <person name="Ng V."/>
            <person name="Clum A."/>
            <person name="Steindorff A."/>
            <person name="Ohm R.A."/>
            <person name="Martin F."/>
            <person name="Silar P."/>
            <person name="Natvig D.O."/>
            <person name="Lalanne C."/>
            <person name="Gautier V."/>
            <person name="Ament-Velasquez S.L."/>
            <person name="Kruys A."/>
            <person name="Hutchinson M.I."/>
            <person name="Powell A.J."/>
            <person name="Barry K."/>
            <person name="Miller A.N."/>
            <person name="Grigoriev I.V."/>
            <person name="Debuchy R."/>
            <person name="Gladieux P."/>
            <person name="Hiltunen Thoren M."/>
            <person name="Johannesson H."/>
        </authorList>
    </citation>
    <scope>NUCLEOTIDE SEQUENCE</scope>
    <source>
        <strain evidence="2">CBS 168.71</strain>
    </source>
</reference>
<gene>
    <name evidence="2" type="ORF">B0H64DRAFT_383172</name>
</gene>
<proteinExistence type="predicted"/>
<sequence length="94" mass="9814">MLHGKKSQALGSRIGHLGREKQRRQAGEVALHGSCSLRIFRAFSRGCVAPSPGKLRGGAYACGTSPADLPRPAFEGSVQTLDGGLHSASRGRSS</sequence>
<feature type="compositionally biased region" description="Basic and acidic residues" evidence="1">
    <location>
        <begin position="17"/>
        <end position="26"/>
    </location>
</feature>
<dbReference type="RefSeq" id="XP_062664814.1">
    <property type="nucleotide sequence ID" value="XM_062802930.1"/>
</dbReference>
<accession>A0AAE0HRC2</accession>
<dbReference type="GeneID" id="87839878"/>
<keyword evidence="3" id="KW-1185">Reference proteome</keyword>
<feature type="region of interest" description="Disordered" evidence="1">
    <location>
        <begin position="1"/>
        <end position="26"/>
    </location>
</feature>
<feature type="region of interest" description="Disordered" evidence="1">
    <location>
        <begin position="74"/>
        <end position="94"/>
    </location>
</feature>
<dbReference type="Proteomes" id="UP001278766">
    <property type="component" value="Unassembled WGS sequence"/>
</dbReference>
<name>A0AAE0HRC2_9PEZI</name>
<reference evidence="2" key="2">
    <citation type="submission" date="2023-06" db="EMBL/GenBank/DDBJ databases">
        <authorList>
            <consortium name="Lawrence Berkeley National Laboratory"/>
            <person name="Haridas S."/>
            <person name="Hensen N."/>
            <person name="Bonometti L."/>
            <person name="Westerberg I."/>
            <person name="Brannstrom I.O."/>
            <person name="Guillou S."/>
            <person name="Cros-Aarteil S."/>
            <person name="Calhoun S."/>
            <person name="Kuo A."/>
            <person name="Mondo S."/>
            <person name="Pangilinan J."/>
            <person name="Riley R."/>
            <person name="Labutti K."/>
            <person name="Andreopoulos B."/>
            <person name="Lipzen A."/>
            <person name="Chen C."/>
            <person name="Yanf M."/>
            <person name="Daum C."/>
            <person name="Ng V."/>
            <person name="Clum A."/>
            <person name="Steindorff A."/>
            <person name="Ohm R."/>
            <person name="Martin F."/>
            <person name="Silar P."/>
            <person name="Natvig D."/>
            <person name="Lalanne C."/>
            <person name="Gautier V."/>
            <person name="Ament-Velasquez S.L."/>
            <person name="Kruys A."/>
            <person name="Hutchinson M.I."/>
            <person name="Powell A.J."/>
            <person name="Barry K."/>
            <person name="Miller A.N."/>
            <person name="Grigoriev I.V."/>
            <person name="Debuchy R."/>
            <person name="Gladieux P."/>
            <person name="Thoren M.H."/>
            <person name="Johannesson H."/>
        </authorList>
    </citation>
    <scope>NUCLEOTIDE SEQUENCE</scope>
    <source>
        <strain evidence="2">CBS 168.71</strain>
    </source>
</reference>